<organism evidence="2">
    <name type="scientific">uncultured Caudovirales phage</name>
    <dbReference type="NCBI Taxonomy" id="2100421"/>
    <lineage>
        <taxon>Viruses</taxon>
        <taxon>Duplodnaviria</taxon>
        <taxon>Heunggongvirae</taxon>
        <taxon>Uroviricota</taxon>
        <taxon>Caudoviricetes</taxon>
        <taxon>Peduoviridae</taxon>
        <taxon>Maltschvirus</taxon>
        <taxon>Maltschvirus maltsch</taxon>
    </lineage>
</organism>
<sequence length="83" mass="9895">MTEYSYDYWNDADYDTMDYSAVEQLEERIKDLEEVNEELTAQIKVAVKLVSKFNHPEEYGHLLDSDAKRDVMDFLKIYGDYLK</sequence>
<protein>
    <submittedName>
        <fullName evidence="2">Uncharacterized protein</fullName>
    </submittedName>
</protein>
<gene>
    <name evidence="2" type="ORF">UFOVP837_57</name>
</gene>
<keyword evidence="1" id="KW-0175">Coiled coil</keyword>
<accession>A0A6J5P4F5</accession>
<name>A0A6J5P4F5_9CAUD</name>
<feature type="coiled-coil region" evidence="1">
    <location>
        <begin position="22"/>
        <end position="49"/>
    </location>
</feature>
<dbReference type="EMBL" id="LR796782">
    <property type="protein sequence ID" value="CAB4166830.1"/>
    <property type="molecule type" value="Genomic_DNA"/>
</dbReference>
<evidence type="ECO:0000256" key="1">
    <source>
        <dbReference type="SAM" id="Coils"/>
    </source>
</evidence>
<evidence type="ECO:0000313" key="2">
    <source>
        <dbReference type="EMBL" id="CAB4166830.1"/>
    </source>
</evidence>
<reference evidence="2" key="1">
    <citation type="submission" date="2020-04" db="EMBL/GenBank/DDBJ databases">
        <authorList>
            <person name="Chiriac C."/>
            <person name="Salcher M."/>
            <person name="Ghai R."/>
            <person name="Kavagutti S V."/>
        </authorList>
    </citation>
    <scope>NUCLEOTIDE SEQUENCE</scope>
</reference>
<proteinExistence type="predicted"/>